<gene>
    <name evidence="2" type="ORF">CAB88_23050</name>
</gene>
<dbReference type="EMBL" id="CP021061">
    <property type="protein sequence ID" value="ARP59800.1"/>
    <property type="molecule type" value="Genomic_DNA"/>
</dbReference>
<keyword evidence="1" id="KW-0472">Membrane</keyword>
<keyword evidence="3" id="KW-1185">Reference proteome</keyword>
<name>A0A1W6WT85_BACTU</name>
<organism evidence="2 3">
    <name type="scientific">Bacillus thuringiensis</name>
    <dbReference type="NCBI Taxonomy" id="1428"/>
    <lineage>
        <taxon>Bacteria</taxon>
        <taxon>Bacillati</taxon>
        <taxon>Bacillota</taxon>
        <taxon>Bacilli</taxon>
        <taxon>Bacillales</taxon>
        <taxon>Bacillaceae</taxon>
        <taxon>Bacillus</taxon>
        <taxon>Bacillus cereus group</taxon>
    </lineage>
</organism>
<sequence>MKDRKKEKNTRANLLIVAFALLVVTKIIGNAIIGGLAVVFAMAVVASVITARIGEFMRKRKEDEDV</sequence>
<proteinExistence type="predicted"/>
<feature type="transmembrane region" description="Helical" evidence="1">
    <location>
        <begin position="35"/>
        <end position="54"/>
    </location>
</feature>
<dbReference type="AlphaFoldDB" id="A0A1W6WT85"/>
<feature type="transmembrane region" description="Helical" evidence="1">
    <location>
        <begin position="12"/>
        <end position="29"/>
    </location>
</feature>
<dbReference type="Proteomes" id="UP000194143">
    <property type="component" value="Chromosome"/>
</dbReference>
<reference evidence="2 3" key="1">
    <citation type="submission" date="2017-04" db="EMBL/GenBank/DDBJ databases">
        <title>Complete Genome Sequence of Bacillus thuringiensis type Strain ATCC 10792.</title>
        <authorList>
            <person name="Oh D.-H."/>
            <person name="Park B.-J."/>
            <person name="Shuai W."/>
            <person name="Chelliah R."/>
        </authorList>
    </citation>
    <scope>NUCLEOTIDE SEQUENCE [LARGE SCALE GENOMIC DNA]</scope>
    <source>
        <strain evidence="2 3">ATCC 10792</strain>
    </source>
</reference>
<keyword evidence="1" id="KW-1133">Transmembrane helix</keyword>
<accession>A0A1W6WT85</accession>
<keyword evidence="1" id="KW-0812">Transmembrane</keyword>
<evidence type="ECO:0000313" key="2">
    <source>
        <dbReference type="EMBL" id="ARP59800.1"/>
    </source>
</evidence>
<protein>
    <submittedName>
        <fullName evidence="2">Uncharacterized protein</fullName>
    </submittedName>
</protein>
<dbReference type="RefSeq" id="WP_000654946.1">
    <property type="nucleotide sequence ID" value="NZ_CP021061.1"/>
</dbReference>
<evidence type="ECO:0000256" key="1">
    <source>
        <dbReference type="SAM" id="Phobius"/>
    </source>
</evidence>
<dbReference type="GeneID" id="67468784"/>
<evidence type="ECO:0000313" key="3">
    <source>
        <dbReference type="Proteomes" id="UP000194143"/>
    </source>
</evidence>